<evidence type="ECO:0000256" key="2">
    <source>
        <dbReference type="ARBA" id="ARBA00023002"/>
    </source>
</evidence>
<dbReference type="PRINTS" id="PR00081">
    <property type="entry name" value="GDHRDH"/>
</dbReference>
<dbReference type="Proteomes" id="UP000295388">
    <property type="component" value="Unassembled WGS sequence"/>
</dbReference>
<evidence type="ECO:0000313" key="3">
    <source>
        <dbReference type="EMBL" id="TDO51686.1"/>
    </source>
</evidence>
<dbReference type="EMBL" id="SNWQ01000003">
    <property type="protein sequence ID" value="TDO51686.1"/>
    <property type="molecule type" value="Genomic_DNA"/>
</dbReference>
<name>A0A4R6KLL7_9ACTN</name>
<accession>A0A4R6KLL7</accession>
<proteinExistence type="inferred from homology"/>
<dbReference type="InterPro" id="IPR002347">
    <property type="entry name" value="SDR_fam"/>
</dbReference>
<protein>
    <submittedName>
        <fullName evidence="3">3-oxoacyl-[acyl-carrier protein] reductase/2-hydroxycyclohexanecarboxyl-CoA dehydrogenase</fullName>
    </submittedName>
</protein>
<sequence length="248" mass="25705">MSDNPETRVALVVGAGSGIGRATALKLAASGLRVVAADLNDEAVAKLAAEHEDIVSLGESWDAISATECQRLVAATVAETGRIDHVVSTVGWTAITRFLEESPEYWRRIIDVNLMSAIYLSAAAGEAMRETGGTIVLTSSEAGMVGQSGEAVYSAAKGGIVALAKALAREWARYSIRVNVVAPGVTETPLLESQGGEALLASVVRAIPLRRAGRPEEIADAIAYLSSDEASYVTGQTLCVGGGLTMSS</sequence>
<keyword evidence="2" id="KW-0560">Oxidoreductase</keyword>
<gene>
    <name evidence="3" type="ORF">EV643_103425</name>
</gene>
<dbReference type="FunFam" id="3.40.50.720:FF:000084">
    <property type="entry name" value="Short-chain dehydrogenase reductase"/>
    <property type="match status" value="1"/>
</dbReference>
<dbReference type="PRINTS" id="PR00080">
    <property type="entry name" value="SDRFAMILY"/>
</dbReference>
<dbReference type="OrthoDB" id="286404at2"/>
<comment type="caution">
    <text evidence="3">The sequence shown here is derived from an EMBL/GenBank/DDBJ whole genome shotgun (WGS) entry which is preliminary data.</text>
</comment>
<keyword evidence="4" id="KW-1185">Reference proteome</keyword>
<dbReference type="SUPFAM" id="SSF51735">
    <property type="entry name" value="NAD(P)-binding Rossmann-fold domains"/>
    <property type="match status" value="1"/>
</dbReference>
<dbReference type="AlphaFoldDB" id="A0A4R6KLL7"/>
<reference evidence="3 4" key="1">
    <citation type="submission" date="2019-03" db="EMBL/GenBank/DDBJ databases">
        <title>Genomic Encyclopedia of Type Strains, Phase III (KMG-III): the genomes of soil and plant-associated and newly described type strains.</title>
        <authorList>
            <person name="Whitman W."/>
        </authorList>
    </citation>
    <scope>NUCLEOTIDE SEQUENCE [LARGE SCALE GENOMIC DNA]</scope>
    <source>
        <strain evidence="3 4">VKM Ac-2527</strain>
    </source>
</reference>
<dbReference type="InterPro" id="IPR020904">
    <property type="entry name" value="Sc_DH/Rdtase_CS"/>
</dbReference>
<dbReference type="PANTHER" id="PTHR42760:SF133">
    <property type="entry name" value="3-OXOACYL-[ACYL-CARRIER-PROTEIN] REDUCTASE"/>
    <property type="match status" value="1"/>
</dbReference>
<dbReference type="Gene3D" id="3.40.50.720">
    <property type="entry name" value="NAD(P)-binding Rossmann-like Domain"/>
    <property type="match status" value="1"/>
</dbReference>
<dbReference type="RefSeq" id="WP_133799592.1">
    <property type="nucleotide sequence ID" value="NZ_SNWQ01000003.1"/>
</dbReference>
<evidence type="ECO:0000313" key="4">
    <source>
        <dbReference type="Proteomes" id="UP000295388"/>
    </source>
</evidence>
<evidence type="ECO:0000256" key="1">
    <source>
        <dbReference type="ARBA" id="ARBA00006484"/>
    </source>
</evidence>
<dbReference type="InterPro" id="IPR036291">
    <property type="entry name" value="NAD(P)-bd_dom_sf"/>
</dbReference>
<dbReference type="PROSITE" id="PS00061">
    <property type="entry name" value="ADH_SHORT"/>
    <property type="match status" value="1"/>
</dbReference>
<dbReference type="GO" id="GO:0016616">
    <property type="term" value="F:oxidoreductase activity, acting on the CH-OH group of donors, NAD or NADP as acceptor"/>
    <property type="evidence" value="ECO:0007669"/>
    <property type="project" value="TreeGrafter"/>
</dbReference>
<organism evidence="3 4">
    <name type="scientific">Kribbella caucasensis</name>
    <dbReference type="NCBI Taxonomy" id="2512215"/>
    <lineage>
        <taxon>Bacteria</taxon>
        <taxon>Bacillati</taxon>
        <taxon>Actinomycetota</taxon>
        <taxon>Actinomycetes</taxon>
        <taxon>Propionibacteriales</taxon>
        <taxon>Kribbellaceae</taxon>
        <taxon>Kribbella</taxon>
    </lineage>
</organism>
<comment type="similarity">
    <text evidence="1">Belongs to the short-chain dehydrogenases/reductases (SDR) family.</text>
</comment>
<dbReference type="Pfam" id="PF13561">
    <property type="entry name" value="adh_short_C2"/>
    <property type="match status" value="1"/>
</dbReference>
<dbReference type="PANTHER" id="PTHR42760">
    <property type="entry name" value="SHORT-CHAIN DEHYDROGENASES/REDUCTASES FAMILY MEMBER"/>
    <property type="match status" value="1"/>
</dbReference>